<dbReference type="InterPro" id="IPR013761">
    <property type="entry name" value="SAM/pointed_sf"/>
</dbReference>
<accession>A0ABD3UHQ9</accession>
<dbReference type="SUPFAM" id="SSF47769">
    <property type="entry name" value="SAM/Pointed domain"/>
    <property type="match status" value="1"/>
</dbReference>
<dbReference type="Gene3D" id="1.10.150.50">
    <property type="entry name" value="Transcription Factor, Ets-1"/>
    <property type="match status" value="1"/>
</dbReference>
<reference evidence="2 3" key="1">
    <citation type="submission" date="2024-11" db="EMBL/GenBank/DDBJ databases">
        <title>Chromosome-level genome assembly of the freshwater bivalve Anodonta woodiana.</title>
        <authorList>
            <person name="Chen X."/>
        </authorList>
    </citation>
    <scope>NUCLEOTIDE SEQUENCE [LARGE SCALE GENOMIC DNA]</scope>
    <source>
        <strain evidence="2">MN2024</strain>
        <tissue evidence="2">Gills</tissue>
    </source>
</reference>
<protein>
    <recommendedName>
        <fullName evidence="4">CABIT domain-containing protein</fullName>
    </recommendedName>
</protein>
<proteinExistence type="predicted"/>
<gene>
    <name evidence="2" type="ORF">ACJMK2_019357</name>
</gene>
<feature type="region of interest" description="Disordered" evidence="1">
    <location>
        <begin position="258"/>
        <end position="333"/>
    </location>
</feature>
<evidence type="ECO:0000256" key="1">
    <source>
        <dbReference type="SAM" id="MobiDB-lite"/>
    </source>
</evidence>
<dbReference type="PANTHER" id="PTHR14454:SF11">
    <property type="entry name" value="SERRANO, ISOFORM F"/>
    <property type="match status" value="1"/>
</dbReference>
<dbReference type="AlphaFoldDB" id="A0ABD3UHQ9"/>
<dbReference type="PANTHER" id="PTHR14454">
    <property type="entry name" value="GRB2-ASSOCIATED AND REGULATOR OF MAPK PROTEIN FAMILY MEMBER"/>
    <property type="match status" value="1"/>
</dbReference>
<evidence type="ECO:0000313" key="2">
    <source>
        <dbReference type="EMBL" id="KAL3848505.1"/>
    </source>
</evidence>
<comment type="caution">
    <text evidence="2">The sequence shown here is derived from an EMBL/GenBank/DDBJ whole genome shotgun (WGS) entry which is preliminary data.</text>
</comment>
<name>A0ABD3UHQ9_SINWO</name>
<evidence type="ECO:0008006" key="4">
    <source>
        <dbReference type="Google" id="ProtNLM"/>
    </source>
</evidence>
<dbReference type="Proteomes" id="UP001634394">
    <property type="component" value="Unassembled WGS sequence"/>
</dbReference>
<organism evidence="2 3">
    <name type="scientific">Sinanodonta woodiana</name>
    <name type="common">Chinese pond mussel</name>
    <name type="synonym">Anodonta woodiana</name>
    <dbReference type="NCBI Taxonomy" id="1069815"/>
    <lineage>
        <taxon>Eukaryota</taxon>
        <taxon>Metazoa</taxon>
        <taxon>Spiralia</taxon>
        <taxon>Lophotrochozoa</taxon>
        <taxon>Mollusca</taxon>
        <taxon>Bivalvia</taxon>
        <taxon>Autobranchia</taxon>
        <taxon>Heteroconchia</taxon>
        <taxon>Palaeoheterodonta</taxon>
        <taxon>Unionida</taxon>
        <taxon>Unionoidea</taxon>
        <taxon>Unionidae</taxon>
        <taxon>Unioninae</taxon>
        <taxon>Sinanodonta</taxon>
    </lineage>
</organism>
<evidence type="ECO:0000313" key="3">
    <source>
        <dbReference type="Proteomes" id="UP001634394"/>
    </source>
</evidence>
<keyword evidence="3" id="KW-1185">Reference proteome</keyword>
<sequence length="399" mass="45294">MDFIVLKTDYNVSDFYNKYSSMFPVLAVVTQGWHGHILETTFDKGQVLRLKSSITRKRVLGYPLSMDADQSQRCWSIPLDEDISVTPVDSDLRRAGNEMPLKDVIKQYKSPTVVEFPNKLLFPNQGQCRFMKLTSVHHVNYMLANNVNYGDLELKEIEVPLYLTGLRLALVTGLKNRTVEEFKKYCRGLDRMPSKKVSPDKTRVVAVYNPEYDTPETDYTLTEPMSLHTIAEAFDSASHGNNSFNSEKKQLFEKNVYKNVPDPIPPPVPQRSYKVEGGQPPPKPNSSRGIKNSPLPAIPQEHVSVVSENSNTERRPSSSEAGAVSPKRNSSVSSFTIKEVEQAMRELRLQEHLKKFEEQMVDGKILSRLNEDILVTDFGLSRTEAIRLMSFVQEGHIPR</sequence>
<dbReference type="EMBL" id="JBJQND010000016">
    <property type="protein sequence ID" value="KAL3848505.1"/>
    <property type="molecule type" value="Genomic_DNA"/>
</dbReference>
<dbReference type="InterPro" id="IPR052281">
    <property type="entry name" value="GAREM"/>
</dbReference>